<dbReference type="PATRIC" id="fig|1618638.3.peg.18"/>
<organism evidence="2 3">
    <name type="scientific">Candidatus Falkowbacteria bacterium GW2011_GWE1_38_31</name>
    <dbReference type="NCBI Taxonomy" id="1618638"/>
    <lineage>
        <taxon>Bacteria</taxon>
        <taxon>Candidatus Falkowiibacteriota</taxon>
    </lineage>
</organism>
<dbReference type="PROSITE" id="PS50943">
    <property type="entry name" value="HTH_CROC1"/>
    <property type="match status" value="1"/>
</dbReference>
<dbReference type="PANTHER" id="PTHR40455">
    <property type="entry name" value="ANTITOXIN HIGA"/>
    <property type="match status" value="1"/>
</dbReference>
<dbReference type="SUPFAM" id="SSF47413">
    <property type="entry name" value="lambda repressor-like DNA-binding domains"/>
    <property type="match status" value="1"/>
</dbReference>
<dbReference type="InterPro" id="IPR039060">
    <property type="entry name" value="Antitox_HigA"/>
</dbReference>
<comment type="caution">
    <text evidence="2">The sequence shown here is derived from an EMBL/GenBank/DDBJ whole genome shotgun (WGS) entry which is preliminary data.</text>
</comment>
<accession>A0A0G0N1V3</accession>
<evidence type="ECO:0000313" key="3">
    <source>
        <dbReference type="Proteomes" id="UP000034022"/>
    </source>
</evidence>
<feature type="domain" description="HTH cro/C1-type" evidence="1">
    <location>
        <begin position="61"/>
        <end position="113"/>
    </location>
</feature>
<name>A0A0G0N1V3_9BACT</name>
<dbReference type="InterPro" id="IPR001387">
    <property type="entry name" value="Cro/C1-type_HTH"/>
</dbReference>
<protein>
    <recommendedName>
        <fullName evidence="1">HTH cro/C1-type domain-containing protein</fullName>
    </recommendedName>
</protein>
<dbReference type="InterPro" id="IPR010982">
    <property type="entry name" value="Lambda_DNA-bd_dom_sf"/>
</dbReference>
<dbReference type="EMBL" id="LBUU01000001">
    <property type="protein sequence ID" value="KKQ71091.1"/>
    <property type="molecule type" value="Genomic_DNA"/>
</dbReference>
<dbReference type="AlphaFoldDB" id="A0A0G0N1V3"/>
<evidence type="ECO:0000259" key="1">
    <source>
        <dbReference type="PROSITE" id="PS50943"/>
    </source>
</evidence>
<dbReference type="GO" id="GO:0001046">
    <property type="term" value="F:core promoter sequence-specific DNA binding"/>
    <property type="evidence" value="ECO:0007669"/>
    <property type="project" value="TreeGrafter"/>
</dbReference>
<evidence type="ECO:0000313" key="2">
    <source>
        <dbReference type="EMBL" id="KKQ71091.1"/>
    </source>
</evidence>
<dbReference type="Proteomes" id="UP000034022">
    <property type="component" value="Unassembled WGS sequence"/>
</dbReference>
<dbReference type="PANTHER" id="PTHR40455:SF1">
    <property type="entry name" value="ANTITOXIN HIGA"/>
    <property type="match status" value="1"/>
</dbReference>
<sequence length="116" mass="13290">MNIKPIKNNKDYKKALARIEKIWDVKGNAQINDELEILSVLIEKYEEEHYTILPPDPIEAIKFRMEQMGLEKKDLAEIIGANRSSEVLHGKRGLTLKMIRDLHSALKIPIDSLVGL</sequence>
<proteinExistence type="predicted"/>
<dbReference type="GO" id="GO:0006355">
    <property type="term" value="P:regulation of DNA-templated transcription"/>
    <property type="evidence" value="ECO:0007669"/>
    <property type="project" value="InterPro"/>
</dbReference>
<reference evidence="2 3" key="1">
    <citation type="journal article" date="2015" name="Nature">
        <title>rRNA introns, odd ribosomes, and small enigmatic genomes across a large radiation of phyla.</title>
        <authorList>
            <person name="Brown C.T."/>
            <person name="Hug L.A."/>
            <person name="Thomas B.C."/>
            <person name="Sharon I."/>
            <person name="Castelle C.J."/>
            <person name="Singh A."/>
            <person name="Wilkins M.J."/>
            <person name="Williams K.H."/>
            <person name="Banfield J.F."/>
        </authorList>
    </citation>
    <scope>NUCLEOTIDE SEQUENCE [LARGE SCALE GENOMIC DNA]</scope>
</reference>
<gene>
    <name evidence="2" type="ORF">US91_C0001G0018</name>
</gene>
<dbReference type="Gene3D" id="1.10.260.40">
    <property type="entry name" value="lambda repressor-like DNA-binding domains"/>
    <property type="match status" value="1"/>
</dbReference>